<organism evidence="2 3">
    <name type="scientific">Aphanomyces euteiches</name>
    <dbReference type="NCBI Taxonomy" id="100861"/>
    <lineage>
        <taxon>Eukaryota</taxon>
        <taxon>Sar</taxon>
        <taxon>Stramenopiles</taxon>
        <taxon>Oomycota</taxon>
        <taxon>Saprolegniomycetes</taxon>
        <taxon>Saprolegniales</taxon>
        <taxon>Verrucalvaceae</taxon>
        <taxon>Aphanomyces</taxon>
    </lineage>
</organism>
<comment type="caution">
    <text evidence="2">The sequence shown here is derived from an EMBL/GenBank/DDBJ whole genome shotgun (WGS) entry which is preliminary data.</text>
</comment>
<name>A0A6G0XG42_9STRA</name>
<protein>
    <submittedName>
        <fullName evidence="2">Uncharacterized protein</fullName>
    </submittedName>
</protein>
<proteinExistence type="predicted"/>
<sequence>MGIHLFESQTASGRFQACVYALDCVEKQQSEHASTWTTSNSNGSNPRSRRCGNAAGEPTDVRRRWSVIHVLFLDNNHPDAHVCNKMPISPDDMTRIRQ</sequence>
<dbReference type="Proteomes" id="UP000481153">
    <property type="component" value="Unassembled WGS sequence"/>
</dbReference>
<dbReference type="AlphaFoldDB" id="A0A6G0XG42"/>
<keyword evidence="3" id="KW-1185">Reference proteome</keyword>
<evidence type="ECO:0000313" key="2">
    <source>
        <dbReference type="EMBL" id="KAF0739217.1"/>
    </source>
</evidence>
<feature type="region of interest" description="Disordered" evidence="1">
    <location>
        <begin position="31"/>
        <end position="57"/>
    </location>
</feature>
<evidence type="ECO:0000256" key="1">
    <source>
        <dbReference type="SAM" id="MobiDB-lite"/>
    </source>
</evidence>
<feature type="compositionally biased region" description="Low complexity" evidence="1">
    <location>
        <begin position="34"/>
        <end position="46"/>
    </location>
</feature>
<accession>A0A6G0XG42</accession>
<evidence type="ECO:0000313" key="3">
    <source>
        <dbReference type="Proteomes" id="UP000481153"/>
    </source>
</evidence>
<gene>
    <name evidence="2" type="ORF">Ae201684_005138</name>
</gene>
<dbReference type="EMBL" id="VJMJ01000066">
    <property type="protein sequence ID" value="KAF0739217.1"/>
    <property type="molecule type" value="Genomic_DNA"/>
</dbReference>
<reference evidence="2 3" key="1">
    <citation type="submission" date="2019-07" db="EMBL/GenBank/DDBJ databases">
        <title>Genomics analysis of Aphanomyces spp. identifies a new class of oomycete effector associated with host adaptation.</title>
        <authorList>
            <person name="Gaulin E."/>
        </authorList>
    </citation>
    <scope>NUCLEOTIDE SEQUENCE [LARGE SCALE GENOMIC DNA]</scope>
    <source>
        <strain evidence="2 3">ATCC 201684</strain>
    </source>
</reference>